<comment type="caution">
    <text evidence="13">The sequence shown here is derived from an EMBL/GenBank/DDBJ whole genome shotgun (WGS) entry which is preliminary data.</text>
</comment>
<comment type="cofactor">
    <cofactor evidence="11">
        <name>Mg(2+)</name>
        <dbReference type="ChEBI" id="CHEBI:18420"/>
    </cofactor>
    <text evidence="11">Binds 1 Mg(2+) ion per subunit. May bind a second metal ion at a regulatory site, or after substrate binding.</text>
</comment>
<proteinExistence type="inferred from homology"/>
<evidence type="ECO:0000256" key="9">
    <source>
        <dbReference type="ARBA" id="ARBA00022801"/>
    </source>
</evidence>
<dbReference type="GO" id="GO:0043137">
    <property type="term" value="P:DNA replication, removal of RNA primer"/>
    <property type="evidence" value="ECO:0007669"/>
    <property type="project" value="TreeGrafter"/>
</dbReference>
<evidence type="ECO:0000313" key="14">
    <source>
        <dbReference type="Proteomes" id="UP000076481"/>
    </source>
</evidence>
<dbReference type="RefSeq" id="WP_303681905.1">
    <property type="nucleotide sequence ID" value="NZ_LVWG01000032.1"/>
</dbReference>
<evidence type="ECO:0000313" key="13">
    <source>
        <dbReference type="EMBL" id="KZK74081.1"/>
    </source>
</evidence>
<name>A0A165LIB6_PELLU</name>
<sequence length="146" mass="16593">MQKKITIYTDGACSGNPGKGGWGAMLMYGDAVRELSGYSPATTNNRMELTAAIEALRALREPCKVELFSDSSYVVNAFREGWLERWTRNNWKTAAKKNVENTDLWKEILELTARHNVTFHKVKGHSDNPYNNRCDELARQAIQKKP</sequence>
<dbReference type="GO" id="GO:0003676">
    <property type="term" value="F:nucleic acid binding"/>
    <property type="evidence" value="ECO:0007669"/>
    <property type="project" value="InterPro"/>
</dbReference>
<protein>
    <recommendedName>
        <fullName evidence="5 11">Ribonuclease H</fullName>
        <shortName evidence="11">RNase H</shortName>
        <ecNumber evidence="5 11">3.1.26.4</ecNumber>
    </recommendedName>
</protein>
<evidence type="ECO:0000256" key="11">
    <source>
        <dbReference type="HAMAP-Rule" id="MF_00042"/>
    </source>
</evidence>
<feature type="binding site" evidence="11">
    <location>
        <position position="135"/>
    </location>
    <ligand>
        <name>Mg(2+)</name>
        <dbReference type="ChEBI" id="CHEBI:18420"/>
        <label>2</label>
    </ligand>
</feature>
<feature type="binding site" evidence="11">
    <location>
        <position position="70"/>
    </location>
    <ligand>
        <name>Mg(2+)</name>
        <dbReference type="ChEBI" id="CHEBI:18420"/>
        <label>1</label>
    </ligand>
</feature>
<evidence type="ECO:0000256" key="4">
    <source>
        <dbReference type="ARBA" id="ARBA00011245"/>
    </source>
</evidence>
<keyword evidence="7 11" id="KW-0479">Metal-binding</keyword>
<dbReference type="SUPFAM" id="SSF53098">
    <property type="entry name" value="Ribonuclease H-like"/>
    <property type="match status" value="1"/>
</dbReference>
<comment type="catalytic activity">
    <reaction evidence="1 11">
        <text>Endonucleolytic cleavage to 5'-phosphomonoester.</text>
        <dbReference type="EC" id="3.1.26.4"/>
    </reaction>
</comment>
<evidence type="ECO:0000256" key="5">
    <source>
        <dbReference type="ARBA" id="ARBA00012180"/>
    </source>
</evidence>
<evidence type="ECO:0000256" key="8">
    <source>
        <dbReference type="ARBA" id="ARBA00022759"/>
    </source>
</evidence>
<evidence type="ECO:0000256" key="2">
    <source>
        <dbReference type="ARBA" id="ARBA00004065"/>
    </source>
</evidence>
<dbReference type="InterPro" id="IPR002156">
    <property type="entry name" value="RNaseH_domain"/>
</dbReference>
<dbReference type="Proteomes" id="UP000076481">
    <property type="component" value="Unassembled WGS sequence"/>
</dbReference>
<dbReference type="AlphaFoldDB" id="A0A165LIB6"/>
<keyword evidence="6 11" id="KW-0540">Nuclease</keyword>
<feature type="domain" description="RNase H type-1" evidence="12">
    <location>
        <begin position="1"/>
        <end position="143"/>
    </location>
</feature>
<keyword evidence="11" id="KW-0963">Cytoplasm</keyword>
<dbReference type="EC" id="3.1.26.4" evidence="5 11"/>
<dbReference type="InterPro" id="IPR012337">
    <property type="entry name" value="RNaseH-like_sf"/>
</dbReference>
<dbReference type="PANTHER" id="PTHR10642">
    <property type="entry name" value="RIBONUCLEASE H1"/>
    <property type="match status" value="1"/>
</dbReference>
<dbReference type="Pfam" id="PF00075">
    <property type="entry name" value="RNase_H"/>
    <property type="match status" value="1"/>
</dbReference>
<comment type="function">
    <text evidence="2 11">Endonuclease that specifically degrades the RNA of RNA-DNA hybrids.</text>
</comment>
<evidence type="ECO:0000256" key="6">
    <source>
        <dbReference type="ARBA" id="ARBA00022722"/>
    </source>
</evidence>
<reference evidence="13 14" key="1">
    <citation type="submission" date="2016-03" db="EMBL/GenBank/DDBJ databases">
        <title>Speciation and ecological success in dimly lit waters: horizontal gene transfer in a green sulfur bacteria bloom unveiled by metagenomic assembly.</title>
        <authorList>
            <person name="Llorens-Mares T."/>
            <person name="Liu Z."/>
            <person name="Allen L.Z."/>
            <person name="Rusch D.B."/>
            <person name="Craig M.T."/>
            <person name="Dupont C.L."/>
            <person name="Bryant D.A."/>
            <person name="Casamayor E.O."/>
        </authorList>
    </citation>
    <scope>NUCLEOTIDE SEQUENCE [LARGE SCALE GENOMIC DNA]</scope>
    <source>
        <strain evidence="13">CIII</strain>
    </source>
</reference>
<keyword evidence="9 11" id="KW-0378">Hydrolase</keyword>
<accession>A0A165LIB6</accession>
<dbReference type="PROSITE" id="PS50879">
    <property type="entry name" value="RNASE_H_1"/>
    <property type="match status" value="1"/>
</dbReference>
<evidence type="ECO:0000256" key="7">
    <source>
        <dbReference type="ARBA" id="ARBA00022723"/>
    </source>
</evidence>
<keyword evidence="10 11" id="KW-0460">Magnesium</keyword>
<dbReference type="FunFam" id="3.30.420.10:FF:000089">
    <property type="entry name" value="Ribonuclease H"/>
    <property type="match status" value="1"/>
</dbReference>
<dbReference type="GO" id="GO:0004523">
    <property type="term" value="F:RNA-DNA hybrid ribonuclease activity"/>
    <property type="evidence" value="ECO:0007669"/>
    <property type="project" value="UniProtKB-UniRule"/>
</dbReference>
<dbReference type="InterPro" id="IPR022892">
    <property type="entry name" value="RNaseHI"/>
</dbReference>
<feature type="binding site" evidence="11">
    <location>
        <position position="10"/>
    </location>
    <ligand>
        <name>Mg(2+)</name>
        <dbReference type="ChEBI" id="CHEBI:18420"/>
        <label>1</label>
    </ligand>
</feature>
<organism evidence="13 14">
    <name type="scientific">Pelodictyon luteolum</name>
    <dbReference type="NCBI Taxonomy" id="1100"/>
    <lineage>
        <taxon>Bacteria</taxon>
        <taxon>Pseudomonadati</taxon>
        <taxon>Chlorobiota</taxon>
        <taxon>Chlorobiia</taxon>
        <taxon>Chlorobiales</taxon>
        <taxon>Chlorobiaceae</taxon>
        <taxon>Chlorobium/Pelodictyon group</taxon>
        <taxon>Pelodictyon</taxon>
    </lineage>
</organism>
<comment type="similarity">
    <text evidence="3 11">Belongs to the RNase H family.</text>
</comment>
<dbReference type="Gene3D" id="3.30.420.10">
    <property type="entry name" value="Ribonuclease H-like superfamily/Ribonuclease H"/>
    <property type="match status" value="1"/>
</dbReference>
<comment type="subunit">
    <text evidence="4 11">Monomer.</text>
</comment>
<comment type="subcellular location">
    <subcellularLocation>
        <location evidence="11">Cytoplasm</location>
    </subcellularLocation>
</comment>
<gene>
    <name evidence="11" type="primary">rnhA</name>
    <name evidence="13" type="ORF">A3K90_07640</name>
</gene>
<dbReference type="InterPro" id="IPR036397">
    <property type="entry name" value="RNaseH_sf"/>
</dbReference>
<evidence type="ECO:0000256" key="3">
    <source>
        <dbReference type="ARBA" id="ARBA00005300"/>
    </source>
</evidence>
<feature type="binding site" evidence="11">
    <location>
        <position position="48"/>
    </location>
    <ligand>
        <name>Mg(2+)</name>
        <dbReference type="ChEBI" id="CHEBI:18420"/>
        <label>1</label>
    </ligand>
</feature>
<dbReference type="EMBL" id="LVWG01000032">
    <property type="protein sequence ID" value="KZK74081.1"/>
    <property type="molecule type" value="Genomic_DNA"/>
</dbReference>
<dbReference type="GO" id="GO:0000287">
    <property type="term" value="F:magnesium ion binding"/>
    <property type="evidence" value="ECO:0007669"/>
    <property type="project" value="UniProtKB-UniRule"/>
</dbReference>
<dbReference type="InterPro" id="IPR050092">
    <property type="entry name" value="RNase_H"/>
</dbReference>
<keyword evidence="8 11" id="KW-0255">Endonuclease</keyword>
<evidence type="ECO:0000259" key="12">
    <source>
        <dbReference type="PROSITE" id="PS50879"/>
    </source>
</evidence>
<dbReference type="CDD" id="cd09278">
    <property type="entry name" value="RNase_HI_prokaryote_like"/>
    <property type="match status" value="1"/>
</dbReference>
<dbReference type="HAMAP" id="MF_00042">
    <property type="entry name" value="RNase_H"/>
    <property type="match status" value="1"/>
</dbReference>
<dbReference type="GO" id="GO:0005737">
    <property type="term" value="C:cytoplasm"/>
    <property type="evidence" value="ECO:0007669"/>
    <property type="project" value="UniProtKB-SubCell"/>
</dbReference>
<dbReference type="PANTHER" id="PTHR10642:SF26">
    <property type="entry name" value="RIBONUCLEASE H1"/>
    <property type="match status" value="1"/>
</dbReference>
<evidence type="ECO:0000256" key="10">
    <source>
        <dbReference type="ARBA" id="ARBA00022842"/>
    </source>
</evidence>
<feature type="binding site" evidence="11">
    <location>
        <position position="10"/>
    </location>
    <ligand>
        <name>Mg(2+)</name>
        <dbReference type="ChEBI" id="CHEBI:18420"/>
        <label>2</label>
    </ligand>
</feature>
<evidence type="ECO:0000256" key="1">
    <source>
        <dbReference type="ARBA" id="ARBA00000077"/>
    </source>
</evidence>
<dbReference type="NCBIfam" id="NF001236">
    <property type="entry name" value="PRK00203.1"/>
    <property type="match status" value="1"/>
</dbReference>